<evidence type="ECO:0008006" key="4">
    <source>
        <dbReference type="Google" id="ProtNLM"/>
    </source>
</evidence>
<dbReference type="RefSeq" id="WP_349280569.1">
    <property type="nucleotide sequence ID" value="NZ_CBCSCU010000021.1"/>
</dbReference>
<keyword evidence="2" id="KW-0812">Transmembrane</keyword>
<protein>
    <recommendedName>
        <fullName evidence="4">5-bromo-4-chloroindolyl phosphate hydrolysis protein</fullName>
    </recommendedName>
</protein>
<proteinExistence type="predicted"/>
<evidence type="ECO:0000256" key="1">
    <source>
        <dbReference type="SAM" id="MobiDB-lite"/>
    </source>
</evidence>
<feature type="region of interest" description="Disordered" evidence="1">
    <location>
        <begin position="257"/>
        <end position="290"/>
    </location>
</feature>
<evidence type="ECO:0000313" key="3">
    <source>
        <dbReference type="EMBL" id="XBP71210.1"/>
    </source>
</evidence>
<sequence>MDKQPSYLGAFIRHPYNRVALLATGCAAIFASIPFGWPGMALVAVLGLGTEVLAALGIPELPSFKAWADREHHHQLRAERRLRLLAELSDYGDARALASYEQMYRRVQSLYQTAGDARSTLTRDDVEKLEDLTVDYLGLCVVNQSLRQRRDAPSEEGVIKRIASLQGQLLNKSLTSDEERQLRSALAEYTEVMNRSRRLATRRSTLEATLISMPDKMEEVYQLVITAPYSSEMGGKLEESLARLRIAEEVAAEFDTAESFDFTPPRTPSASPATLGQAARQAAQSVKSRS</sequence>
<dbReference type="EMBL" id="CP157675">
    <property type="protein sequence ID" value="XBP71210.1"/>
    <property type="molecule type" value="Genomic_DNA"/>
</dbReference>
<keyword evidence="2" id="KW-0472">Membrane</keyword>
<evidence type="ECO:0000256" key="2">
    <source>
        <dbReference type="SAM" id="Phobius"/>
    </source>
</evidence>
<organism evidence="3">
    <name type="scientific">Polaromonas hydrogenivorans</name>
    <dbReference type="NCBI Taxonomy" id="335476"/>
    <lineage>
        <taxon>Bacteria</taxon>
        <taxon>Pseudomonadati</taxon>
        <taxon>Pseudomonadota</taxon>
        <taxon>Betaproteobacteria</taxon>
        <taxon>Burkholderiales</taxon>
        <taxon>Comamonadaceae</taxon>
        <taxon>Polaromonas</taxon>
    </lineage>
</organism>
<name>A0AAU7LUJ8_9BURK</name>
<keyword evidence="2" id="KW-1133">Transmembrane helix</keyword>
<reference evidence="3" key="1">
    <citation type="submission" date="2024-05" db="EMBL/GenBank/DDBJ databases">
        <authorList>
            <person name="Bunk B."/>
            <person name="Swiderski J."/>
            <person name="Sproer C."/>
            <person name="Thiel V."/>
        </authorList>
    </citation>
    <scope>NUCLEOTIDE SEQUENCE</scope>
    <source>
        <strain evidence="3">DSM 17735</strain>
    </source>
</reference>
<accession>A0AAU7LUJ8</accession>
<dbReference type="AlphaFoldDB" id="A0AAU7LUJ8"/>
<feature type="transmembrane region" description="Helical" evidence="2">
    <location>
        <begin position="16"/>
        <end position="33"/>
    </location>
</feature>
<gene>
    <name evidence="3" type="ORF">ABLV49_05245</name>
</gene>